<evidence type="ECO:0000256" key="10">
    <source>
        <dbReference type="ARBA" id="ARBA00022842"/>
    </source>
</evidence>
<keyword evidence="6" id="KW-0479">Metal-binding</keyword>
<evidence type="ECO:0000256" key="11">
    <source>
        <dbReference type="ARBA" id="ARBA00022860"/>
    </source>
</evidence>
<dbReference type="PRINTS" id="PR00119">
    <property type="entry name" value="CATATPASE"/>
</dbReference>
<dbReference type="NCBIfam" id="TIGR01494">
    <property type="entry name" value="ATPase_P-type"/>
    <property type="match status" value="2"/>
</dbReference>
<dbReference type="Gramene" id="Pp3c19_22060V3.4">
    <property type="protein sequence ID" value="PAC:32940151.CDS.1"/>
    <property type="gene ID" value="Pp3c19_22060"/>
</dbReference>
<dbReference type="EnsemblPlants" id="Pp3c19_22060V3.3">
    <property type="protein sequence ID" value="PAC:32940150.CDS.1"/>
    <property type="gene ID" value="Pp3c19_22060"/>
</dbReference>
<dbReference type="HOGENOM" id="CLU_002360_9_2_1"/>
<dbReference type="Pfam" id="PF00122">
    <property type="entry name" value="E1-E2_ATPase"/>
    <property type="match status" value="1"/>
</dbReference>
<dbReference type="Pfam" id="PF13246">
    <property type="entry name" value="Cation_ATPase"/>
    <property type="match status" value="1"/>
</dbReference>
<dbReference type="InterPro" id="IPR023299">
    <property type="entry name" value="ATPase_P-typ_cyto_dom_N"/>
</dbReference>
<dbReference type="OMA" id="VCAHTIC"/>
<keyword evidence="15 19" id="KW-0406">Ion transport</keyword>
<evidence type="ECO:0000259" key="21">
    <source>
        <dbReference type="SMART" id="SM00831"/>
    </source>
</evidence>
<dbReference type="Gene3D" id="2.70.150.10">
    <property type="entry name" value="Calcium-transporting ATPase, cytoplasmic transduction domain A"/>
    <property type="match status" value="1"/>
</dbReference>
<comment type="catalytic activity">
    <reaction evidence="17 19">
        <text>Ca(2+)(in) + ATP + H2O = Ca(2+)(out) + ADP + phosphate + H(+)</text>
        <dbReference type="Rhea" id="RHEA:18105"/>
        <dbReference type="ChEBI" id="CHEBI:15377"/>
        <dbReference type="ChEBI" id="CHEBI:15378"/>
        <dbReference type="ChEBI" id="CHEBI:29108"/>
        <dbReference type="ChEBI" id="CHEBI:30616"/>
        <dbReference type="ChEBI" id="CHEBI:43474"/>
        <dbReference type="ChEBI" id="CHEBI:456216"/>
        <dbReference type="EC" id="7.2.2.10"/>
    </reaction>
</comment>
<keyword evidence="13 19" id="KW-1133">Transmembrane helix</keyword>
<keyword evidence="8 19" id="KW-0106">Calcium</keyword>
<evidence type="ECO:0000256" key="9">
    <source>
        <dbReference type="ARBA" id="ARBA00022840"/>
    </source>
</evidence>
<evidence type="ECO:0000256" key="4">
    <source>
        <dbReference type="ARBA" id="ARBA00022568"/>
    </source>
</evidence>
<dbReference type="Pfam" id="PF00690">
    <property type="entry name" value="Cation_ATPase_N"/>
    <property type="match status" value="1"/>
</dbReference>
<dbReference type="GO" id="GO:0016887">
    <property type="term" value="F:ATP hydrolysis activity"/>
    <property type="evidence" value="ECO:0007669"/>
    <property type="project" value="InterPro"/>
</dbReference>
<dbReference type="Gramene" id="Pp3c19_22060V3.2">
    <property type="protein sequence ID" value="PAC:32940149.CDS.1"/>
    <property type="gene ID" value="Pp3c19_22060"/>
</dbReference>
<dbReference type="InterPro" id="IPR023214">
    <property type="entry name" value="HAD_sf"/>
</dbReference>
<comment type="similarity">
    <text evidence="2 19">Belongs to the cation transport ATPase (P-type) (TC 3.A.3) family. Type IIB subfamily.</text>
</comment>
<dbReference type="Pfam" id="PF00689">
    <property type="entry name" value="Cation_ATPase_C"/>
    <property type="match status" value="1"/>
</dbReference>
<dbReference type="FunFam" id="3.40.50.1000:FF:000018">
    <property type="entry name" value="Calcium-transporting ATPase"/>
    <property type="match status" value="1"/>
</dbReference>
<dbReference type="SUPFAM" id="SSF81660">
    <property type="entry name" value="Metal cation-transporting ATPase, ATP-binding domain N"/>
    <property type="match status" value="1"/>
</dbReference>
<dbReference type="PaxDb" id="3218-PP1S290_16V6.3"/>
<dbReference type="InterPro" id="IPR008250">
    <property type="entry name" value="ATPase_P-typ_transduc_dom_A_sf"/>
</dbReference>
<evidence type="ECO:0000313" key="22">
    <source>
        <dbReference type="EMBL" id="PNR34607.1"/>
    </source>
</evidence>
<dbReference type="RefSeq" id="XP_024403401.1">
    <property type="nucleotide sequence ID" value="XM_024547633.2"/>
</dbReference>
<dbReference type="EC" id="7.2.2.10" evidence="19"/>
<gene>
    <name evidence="23" type="primary">LOC112295733</name>
    <name evidence="22" type="ORF">PHYPA_024424</name>
</gene>
<dbReference type="GO" id="GO:0005516">
    <property type="term" value="F:calmodulin binding"/>
    <property type="evidence" value="ECO:0007669"/>
    <property type="project" value="UniProtKB-KW"/>
</dbReference>
<keyword evidence="7 19" id="KW-0547">Nucleotide-binding</keyword>
<dbReference type="PROSITE" id="PS00154">
    <property type="entry name" value="ATPASE_E1_E2"/>
    <property type="match status" value="1"/>
</dbReference>
<name>A9TQN0_PHYPA</name>
<dbReference type="InterPro" id="IPR006068">
    <property type="entry name" value="ATPase_P-typ_cation-transptr_C"/>
</dbReference>
<dbReference type="GO" id="GO:0005886">
    <property type="term" value="C:plasma membrane"/>
    <property type="evidence" value="ECO:0000318"/>
    <property type="project" value="GO_Central"/>
</dbReference>
<dbReference type="Gene3D" id="1.20.1110.10">
    <property type="entry name" value="Calcium-transporting ATPase, transmembrane domain"/>
    <property type="match status" value="1"/>
</dbReference>
<protein>
    <recommendedName>
        <fullName evidence="19">Calcium-transporting ATPase</fullName>
        <ecNumber evidence="19">7.2.2.10</ecNumber>
    </recommendedName>
</protein>
<dbReference type="InterPro" id="IPR036412">
    <property type="entry name" value="HAD-like_sf"/>
</dbReference>
<dbReference type="EMBL" id="ABEU02000019">
    <property type="protein sequence ID" value="PNR34607.1"/>
    <property type="molecule type" value="Genomic_DNA"/>
</dbReference>
<feature type="transmembrane region" description="Helical" evidence="19">
    <location>
        <begin position="1008"/>
        <end position="1026"/>
    </location>
</feature>
<dbReference type="FunCoup" id="A9TQN0">
    <property type="interactions" value="3567"/>
</dbReference>
<dbReference type="EnsemblPlants" id="Pp3c19_22060V3.1">
    <property type="protein sequence ID" value="PAC:32940148.CDS.1"/>
    <property type="gene ID" value="Pp3c19_22060"/>
</dbReference>
<feature type="region of interest" description="Disordered" evidence="20">
    <location>
        <begin position="1059"/>
        <end position="1105"/>
    </location>
</feature>
<dbReference type="GO" id="GO:0012505">
    <property type="term" value="C:endomembrane system"/>
    <property type="evidence" value="ECO:0007669"/>
    <property type="project" value="UniProtKB-SubCell"/>
</dbReference>
<feature type="transmembrane region" description="Helical" evidence="19">
    <location>
        <begin position="975"/>
        <end position="996"/>
    </location>
</feature>
<dbReference type="SUPFAM" id="SSF81665">
    <property type="entry name" value="Calcium ATPase, transmembrane domain M"/>
    <property type="match status" value="1"/>
</dbReference>
<reference evidence="22 24" key="2">
    <citation type="journal article" date="2018" name="Plant J.">
        <title>The Physcomitrella patens chromosome-scale assembly reveals moss genome structure and evolution.</title>
        <authorList>
            <person name="Lang D."/>
            <person name="Ullrich K.K."/>
            <person name="Murat F."/>
            <person name="Fuchs J."/>
            <person name="Jenkins J."/>
            <person name="Haas F.B."/>
            <person name="Piednoel M."/>
            <person name="Gundlach H."/>
            <person name="Van Bel M."/>
            <person name="Meyberg R."/>
            <person name="Vives C."/>
            <person name="Morata J."/>
            <person name="Symeonidi A."/>
            <person name="Hiss M."/>
            <person name="Muchero W."/>
            <person name="Kamisugi Y."/>
            <person name="Saleh O."/>
            <person name="Blanc G."/>
            <person name="Decker E.L."/>
            <person name="van Gessel N."/>
            <person name="Grimwood J."/>
            <person name="Hayes R.D."/>
            <person name="Graham S.W."/>
            <person name="Gunter L.E."/>
            <person name="McDaniel S.F."/>
            <person name="Hoernstein S.N.W."/>
            <person name="Larsson A."/>
            <person name="Li F.W."/>
            <person name="Perroud P.F."/>
            <person name="Phillips J."/>
            <person name="Ranjan P."/>
            <person name="Rokshar D.S."/>
            <person name="Rothfels C.J."/>
            <person name="Schneider L."/>
            <person name="Shu S."/>
            <person name="Stevenson D.W."/>
            <person name="Thummler F."/>
            <person name="Tillich M."/>
            <person name="Villarreal Aguilar J.C."/>
            <person name="Widiez T."/>
            <person name="Wong G.K."/>
            <person name="Wymore A."/>
            <person name="Zhang Y."/>
            <person name="Zimmer A.D."/>
            <person name="Quatrano R.S."/>
            <person name="Mayer K.F.X."/>
            <person name="Goodstein D."/>
            <person name="Casacuberta J.M."/>
            <person name="Vandepoele K."/>
            <person name="Reski R."/>
            <person name="Cuming A.C."/>
            <person name="Tuskan G.A."/>
            <person name="Maumus F."/>
            <person name="Salse J."/>
            <person name="Schmutz J."/>
            <person name="Rensing S.A."/>
        </authorList>
    </citation>
    <scope>NUCLEOTIDE SEQUENCE [LARGE SCALE GENOMIC DNA]</scope>
    <source>
        <strain evidence="23 24">cv. Gransden 2004</strain>
    </source>
</reference>
<dbReference type="SFLD" id="SFLDF00027">
    <property type="entry name" value="p-type_atpase"/>
    <property type="match status" value="1"/>
</dbReference>
<dbReference type="SUPFAM" id="SSF81653">
    <property type="entry name" value="Calcium ATPase, transduction domain A"/>
    <property type="match status" value="1"/>
</dbReference>
<evidence type="ECO:0000256" key="15">
    <source>
        <dbReference type="ARBA" id="ARBA00023065"/>
    </source>
</evidence>
<dbReference type="PANTHER" id="PTHR24093:SF369">
    <property type="entry name" value="CALCIUM-TRANSPORTING ATPASE"/>
    <property type="match status" value="1"/>
</dbReference>
<dbReference type="SFLD" id="SFLDS00003">
    <property type="entry name" value="Haloacid_Dehalogenase"/>
    <property type="match status" value="1"/>
</dbReference>
<evidence type="ECO:0000256" key="7">
    <source>
        <dbReference type="ARBA" id="ARBA00022741"/>
    </source>
</evidence>
<dbReference type="FunFam" id="1.20.1110.10:FF:000036">
    <property type="entry name" value="Calcium-transporting ATPase"/>
    <property type="match status" value="1"/>
</dbReference>
<keyword evidence="4 19" id="KW-0109">Calcium transport</keyword>
<keyword evidence="10" id="KW-0460">Magnesium</keyword>
<dbReference type="InterPro" id="IPR018303">
    <property type="entry name" value="ATPase_P-typ_P_site"/>
</dbReference>
<keyword evidence="12" id="KW-1278">Translocase</keyword>
<feature type="domain" description="Cation-transporting P-type ATPase N-terminal" evidence="21">
    <location>
        <begin position="121"/>
        <end position="198"/>
    </location>
</feature>
<keyword evidence="14" id="KW-0007">Acetylation</keyword>
<feature type="compositionally biased region" description="Polar residues" evidence="20">
    <location>
        <begin position="1068"/>
        <end position="1077"/>
    </location>
</feature>
<keyword evidence="5 19" id="KW-0812">Transmembrane</keyword>
<dbReference type="OrthoDB" id="3352408at2759"/>
<dbReference type="STRING" id="3218.A9TQN0"/>
<dbReference type="AlphaFoldDB" id="A9TQN0"/>
<feature type="transmembrane region" description="Helical" evidence="19">
    <location>
        <begin position="363"/>
        <end position="385"/>
    </location>
</feature>
<dbReference type="EnsemblPlants" id="Pp3c19_22060V3.2">
    <property type="protein sequence ID" value="PAC:32940149.CDS.1"/>
    <property type="gene ID" value="Pp3c19_22060"/>
</dbReference>
<evidence type="ECO:0000256" key="19">
    <source>
        <dbReference type="RuleBase" id="RU361146"/>
    </source>
</evidence>
<dbReference type="NCBIfam" id="TIGR01517">
    <property type="entry name" value="ATPase-IIB_Ca"/>
    <property type="match status" value="1"/>
</dbReference>
<evidence type="ECO:0000256" key="3">
    <source>
        <dbReference type="ARBA" id="ARBA00022448"/>
    </source>
</evidence>
<evidence type="ECO:0000313" key="23">
    <source>
        <dbReference type="EnsemblPlants" id="PAC:32940148.CDS.1"/>
    </source>
</evidence>
<comment type="subcellular location">
    <subcellularLocation>
        <location evidence="1">Endomembrane system</location>
        <topology evidence="1">Multi-pass membrane protein</topology>
    </subcellularLocation>
    <subcellularLocation>
        <location evidence="19">Membrane</location>
        <topology evidence="19">Multi-pass membrane protein</topology>
    </subcellularLocation>
</comment>
<dbReference type="Proteomes" id="UP000006727">
    <property type="component" value="Chromosome 19"/>
</dbReference>
<accession>A9TQN0</accession>
<dbReference type="GO" id="GO:0046872">
    <property type="term" value="F:metal ion binding"/>
    <property type="evidence" value="ECO:0007669"/>
    <property type="project" value="UniProtKB-KW"/>
</dbReference>
<dbReference type="RefSeq" id="XP_024403400.1">
    <property type="nucleotide sequence ID" value="XM_024547632.2"/>
</dbReference>
<reference evidence="22 24" key="1">
    <citation type="journal article" date="2008" name="Science">
        <title>The Physcomitrella genome reveals evolutionary insights into the conquest of land by plants.</title>
        <authorList>
            <person name="Rensing S."/>
            <person name="Lang D."/>
            <person name="Zimmer A."/>
            <person name="Terry A."/>
            <person name="Salamov A."/>
            <person name="Shapiro H."/>
            <person name="Nishiyama T."/>
            <person name="Perroud P.-F."/>
            <person name="Lindquist E."/>
            <person name="Kamisugi Y."/>
            <person name="Tanahashi T."/>
            <person name="Sakakibara K."/>
            <person name="Fujita T."/>
            <person name="Oishi K."/>
            <person name="Shin-I T."/>
            <person name="Kuroki Y."/>
            <person name="Toyoda A."/>
            <person name="Suzuki Y."/>
            <person name="Hashimoto A."/>
            <person name="Yamaguchi K."/>
            <person name="Sugano A."/>
            <person name="Kohara Y."/>
            <person name="Fujiyama A."/>
            <person name="Anterola A."/>
            <person name="Aoki S."/>
            <person name="Ashton N."/>
            <person name="Barbazuk W.B."/>
            <person name="Barker E."/>
            <person name="Bennetzen J."/>
            <person name="Bezanilla M."/>
            <person name="Blankenship R."/>
            <person name="Cho S.H."/>
            <person name="Dutcher S."/>
            <person name="Estelle M."/>
            <person name="Fawcett J.A."/>
            <person name="Gundlach H."/>
            <person name="Hanada K."/>
            <person name="Heyl A."/>
            <person name="Hicks K.A."/>
            <person name="Hugh J."/>
            <person name="Lohr M."/>
            <person name="Mayer K."/>
            <person name="Melkozernov A."/>
            <person name="Murata T."/>
            <person name="Nelson D."/>
            <person name="Pils B."/>
            <person name="Prigge M."/>
            <person name="Reiss B."/>
            <person name="Renner T."/>
            <person name="Rombauts S."/>
            <person name="Rushton P."/>
            <person name="Sanderfoot A."/>
            <person name="Schween G."/>
            <person name="Shiu S.-H."/>
            <person name="Stueber K."/>
            <person name="Theodoulou F.L."/>
            <person name="Tu H."/>
            <person name="Van de Peer Y."/>
            <person name="Verrier P.J."/>
            <person name="Waters E."/>
            <person name="Wood A."/>
            <person name="Yang L."/>
            <person name="Cove D."/>
            <person name="Cuming A."/>
            <person name="Hasebe M."/>
            <person name="Lucas S."/>
            <person name="Mishler D.B."/>
            <person name="Reski R."/>
            <person name="Grigoriev I."/>
            <person name="Quatrano R.S."/>
            <person name="Boore J.L."/>
        </authorList>
    </citation>
    <scope>NUCLEOTIDE SEQUENCE [LARGE SCALE GENOMIC DNA]</scope>
    <source>
        <strain evidence="23 24">cv. Gransden 2004</strain>
    </source>
</reference>
<proteinExistence type="inferred from homology"/>
<keyword evidence="9 19" id="KW-0067">ATP-binding</keyword>
<evidence type="ECO:0000256" key="20">
    <source>
        <dbReference type="SAM" id="MobiDB-lite"/>
    </source>
</evidence>
<dbReference type="FunFam" id="3.40.1110.10:FF:000013">
    <property type="entry name" value="Calcium-transporting ATPase"/>
    <property type="match status" value="1"/>
</dbReference>
<dbReference type="GO" id="GO:0005388">
    <property type="term" value="F:P-type calcium transporter activity"/>
    <property type="evidence" value="ECO:0000318"/>
    <property type="project" value="GO_Central"/>
</dbReference>
<dbReference type="Gene3D" id="3.40.50.1000">
    <property type="entry name" value="HAD superfamily/HAD-like"/>
    <property type="match status" value="1"/>
</dbReference>
<comment type="function">
    <text evidence="19">Catalyzes the hydrolysis of ATP coupled with the transport of calcium.</text>
</comment>
<evidence type="ECO:0000256" key="14">
    <source>
        <dbReference type="ARBA" id="ARBA00022990"/>
    </source>
</evidence>
<dbReference type="PRINTS" id="PR00120">
    <property type="entry name" value="HATPASE"/>
</dbReference>
<evidence type="ECO:0000256" key="2">
    <source>
        <dbReference type="ARBA" id="ARBA00006124"/>
    </source>
</evidence>
<dbReference type="GO" id="GO:0005524">
    <property type="term" value="F:ATP binding"/>
    <property type="evidence" value="ECO:0007669"/>
    <property type="project" value="UniProtKB-KW"/>
</dbReference>
<organism evidence="22">
    <name type="scientific">Physcomitrium patens</name>
    <name type="common">Spreading-leaved earth moss</name>
    <name type="synonym">Physcomitrella patens</name>
    <dbReference type="NCBI Taxonomy" id="3218"/>
    <lineage>
        <taxon>Eukaryota</taxon>
        <taxon>Viridiplantae</taxon>
        <taxon>Streptophyta</taxon>
        <taxon>Embryophyta</taxon>
        <taxon>Bryophyta</taxon>
        <taxon>Bryophytina</taxon>
        <taxon>Bryopsida</taxon>
        <taxon>Funariidae</taxon>
        <taxon>Funariales</taxon>
        <taxon>Funariaceae</taxon>
        <taxon>Physcomitrium</taxon>
    </lineage>
</organism>
<dbReference type="SUPFAM" id="SSF56784">
    <property type="entry name" value="HAD-like"/>
    <property type="match status" value="1"/>
</dbReference>
<dbReference type="Gene3D" id="3.40.1110.10">
    <property type="entry name" value="Calcium-transporting ATPase, cytoplasmic domain N"/>
    <property type="match status" value="1"/>
</dbReference>
<evidence type="ECO:0000256" key="16">
    <source>
        <dbReference type="ARBA" id="ARBA00023136"/>
    </source>
</evidence>
<keyword evidence="16 19" id="KW-0472">Membrane</keyword>
<dbReference type="FunFam" id="1.20.1110.10:FF:000039">
    <property type="entry name" value="Calcium-transporting ATPase"/>
    <property type="match status" value="1"/>
</dbReference>
<dbReference type="CDD" id="cd02081">
    <property type="entry name" value="P-type_ATPase_Ca_PMCA-like"/>
    <property type="match status" value="1"/>
</dbReference>
<dbReference type="InterPro" id="IPR023298">
    <property type="entry name" value="ATPase_P-typ_TM_dom_sf"/>
</dbReference>
<evidence type="ECO:0000256" key="6">
    <source>
        <dbReference type="ARBA" id="ARBA00022723"/>
    </source>
</evidence>
<evidence type="ECO:0000256" key="12">
    <source>
        <dbReference type="ARBA" id="ARBA00022967"/>
    </source>
</evidence>
<dbReference type="EnsemblPlants" id="Pp3c19_22060V3.4">
    <property type="protein sequence ID" value="PAC:32940151.CDS.1"/>
    <property type="gene ID" value="Pp3c19_22060"/>
</dbReference>
<keyword evidence="24" id="KW-1185">Reference proteome</keyword>
<evidence type="ECO:0000313" key="24">
    <source>
        <dbReference type="Proteomes" id="UP000006727"/>
    </source>
</evidence>
<evidence type="ECO:0000256" key="5">
    <source>
        <dbReference type="ARBA" id="ARBA00022692"/>
    </source>
</evidence>
<keyword evidence="3 19" id="KW-0813">Transport</keyword>
<sequence>MAGITAVYVDDMSSEREGRRCFPQLLGYEGDDLESSPSTSESSRRWRRATLVLNATRRFRRFPLQKRARTRFRVCAHTICAVGRLQRAIHNKIRPSDVTPGAHGVSVEDLSQLLQDRQVEDLERLGGVEGLAQKLHTDTEYGLDESEELFNKRRETYGANTYPKKKSKGFWSYVWDACQDTTLNILMACAVVSLATGIWTEGVKEGWYEGTSIGIAVLLVIVVTAVSDYKQGLNFQNLNAEKENIKLEVLRAGRRQTVSIFDLVVGDIVPLSIGCQVPADGVVVEGHSLSIDESTMTGESLPVKKDKSRPFLLSGCKVQDGQGTMLVTGVGLNTEWGQVMASISEDNGELTPLQVRLNGAATLIGKVGLLVAAVVLVILIIRYFAITFRKATSKERRAGEVIKELVHVFSIAVTIVVVAVPEGLPLAVTLTLAYSMRKMMADKSLVRVLAACETMGSATTICSDKTGTLTTNKMTVTRACVGGETKGEESLRLESLPSNLRQMLVQSICLNSNGNVSPSKAGEEPTVTGSPTEAALLTWGVKIGMDFRDVRHQNQILHVETFNSEKKRAGVVFKTADGHVQLHWKGAAEIILELCTHWFDARGESHPMTDEKCKEFRDIIEGMAAQALRCIALAYRSIDELEVPQSEEDRSEWKVPDQGLGLVAVAGIKDPCRPGVRDAVERCQRAGVKVRMVTGDNIYTAKAIAAECGILTEGGLVVEGRDFRNWDDRRLASTDLDNLVVMARSSPLDKLKLVKALKERRGDVVAVTGDGTNDAPALKEADIGLSMGISGTEVAKESSDIIILDDNFTSVVKVVRWGRSVYSNIQKFIQFQLTVNVVALTINFVAAVSSGHVPLTAVQLLWVNLIMDTMGALALATEDPTDDLMDKKPIGRKDPLITNVMWRNIFGQALYQIVVLLVLTYRGIEILGLEGTDEDKVLERNTFIFNAFVFCQIFNEINARRPESFNVFEGLHKHFMFIGIIAVTIFLQVIIVTFLNNFADTTMLSIKWWGLCVAIGSVSWPLAVLIKCVPVPKSPILEISCFPSRTCLGLKRRSKAAKHSTDDENEISSETLKTSNLPVDEQLRFRGNNKNKDSEFDSNAIDMRT</sequence>
<dbReference type="SFLD" id="SFLDG00002">
    <property type="entry name" value="C1.7:_P-type_atpase_like"/>
    <property type="match status" value="1"/>
</dbReference>
<dbReference type="KEGG" id="ppp:112295733"/>
<dbReference type="InterPro" id="IPR001757">
    <property type="entry name" value="P_typ_ATPase"/>
</dbReference>
<dbReference type="Gramene" id="Pp3c19_22060V3.3">
    <property type="protein sequence ID" value="PAC:32940150.CDS.1"/>
    <property type="gene ID" value="Pp3c19_22060"/>
</dbReference>
<evidence type="ECO:0000256" key="8">
    <source>
        <dbReference type="ARBA" id="ARBA00022837"/>
    </source>
</evidence>
<dbReference type="InterPro" id="IPR044492">
    <property type="entry name" value="P_typ_ATPase_HD_dom"/>
</dbReference>
<feature type="transmembrane region" description="Helical" evidence="19">
    <location>
        <begin position="405"/>
        <end position="434"/>
    </location>
</feature>
<evidence type="ECO:0000256" key="1">
    <source>
        <dbReference type="ARBA" id="ARBA00004127"/>
    </source>
</evidence>
<dbReference type="Gramene" id="Pp3c19_22060V3.1">
    <property type="protein sequence ID" value="PAC:32940148.CDS.1"/>
    <property type="gene ID" value="Pp3c19_22060"/>
</dbReference>
<comment type="caution">
    <text evidence="19">Lacks conserved residue(s) required for the propagation of feature annotation.</text>
</comment>
<reference evidence="23" key="3">
    <citation type="submission" date="2020-12" db="UniProtKB">
        <authorList>
            <consortium name="EnsemblPlants"/>
        </authorList>
    </citation>
    <scope>IDENTIFICATION</scope>
</reference>
<evidence type="ECO:0000256" key="13">
    <source>
        <dbReference type="ARBA" id="ARBA00022989"/>
    </source>
</evidence>
<comment type="function">
    <text evidence="18">This magnesium-dependent enzyme catalyzes the hydrolysis of ATP coupled with the translocation of calcium from the cytosol out of the cell or into organelles.</text>
</comment>
<keyword evidence="11" id="KW-0112">Calmodulin-binding</keyword>
<evidence type="ECO:0000256" key="17">
    <source>
        <dbReference type="ARBA" id="ARBA00048694"/>
    </source>
</evidence>
<dbReference type="eggNOG" id="KOG0204">
    <property type="taxonomic scope" value="Eukaryota"/>
</dbReference>
<dbReference type="InterPro" id="IPR004014">
    <property type="entry name" value="ATPase_P-typ_cation-transptr_N"/>
</dbReference>
<evidence type="ECO:0000256" key="18">
    <source>
        <dbReference type="ARBA" id="ARBA00053300"/>
    </source>
</evidence>
<dbReference type="PANTHER" id="PTHR24093">
    <property type="entry name" value="CATION TRANSPORTING ATPASE"/>
    <property type="match status" value="1"/>
</dbReference>
<dbReference type="FunFam" id="2.70.150.10:FF:000006">
    <property type="entry name" value="Calcium-transporting ATPase"/>
    <property type="match status" value="1"/>
</dbReference>
<dbReference type="GeneID" id="112295733"/>
<dbReference type="InterPro" id="IPR059000">
    <property type="entry name" value="ATPase_P-type_domA"/>
</dbReference>
<dbReference type="SMART" id="SM00831">
    <property type="entry name" value="Cation_ATPase_N"/>
    <property type="match status" value="1"/>
</dbReference>
<dbReference type="InterPro" id="IPR006408">
    <property type="entry name" value="P-type_ATPase_IIB"/>
</dbReference>